<organism evidence="2 3">
    <name type="scientific">Puccinia sorghi</name>
    <dbReference type="NCBI Taxonomy" id="27349"/>
    <lineage>
        <taxon>Eukaryota</taxon>
        <taxon>Fungi</taxon>
        <taxon>Dikarya</taxon>
        <taxon>Basidiomycota</taxon>
        <taxon>Pucciniomycotina</taxon>
        <taxon>Pucciniomycetes</taxon>
        <taxon>Pucciniales</taxon>
        <taxon>Pucciniaceae</taxon>
        <taxon>Puccinia</taxon>
    </lineage>
</organism>
<dbReference type="AlphaFoldDB" id="A0A0L6UI23"/>
<proteinExistence type="predicted"/>
<dbReference type="Proteomes" id="UP000037035">
    <property type="component" value="Unassembled WGS sequence"/>
</dbReference>
<evidence type="ECO:0000313" key="2">
    <source>
        <dbReference type="EMBL" id="KNZ47897.1"/>
    </source>
</evidence>
<keyword evidence="3" id="KW-1185">Reference proteome</keyword>
<dbReference type="EMBL" id="LAVV01011341">
    <property type="protein sequence ID" value="KNZ47897.1"/>
    <property type="molecule type" value="Genomic_DNA"/>
</dbReference>
<evidence type="ECO:0000313" key="3">
    <source>
        <dbReference type="Proteomes" id="UP000037035"/>
    </source>
</evidence>
<reference evidence="2 3" key="1">
    <citation type="submission" date="2015-08" db="EMBL/GenBank/DDBJ databases">
        <title>Next Generation Sequencing and Analysis of the Genome of Puccinia sorghi L Schw, the Causal Agent of Maize Common Rust.</title>
        <authorList>
            <person name="Rochi L."/>
            <person name="Burguener G."/>
            <person name="Darino M."/>
            <person name="Turjanski A."/>
            <person name="Kreff E."/>
            <person name="Dieguez M.J."/>
            <person name="Sacco F."/>
        </authorList>
    </citation>
    <scope>NUCLEOTIDE SEQUENCE [LARGE SCALE GENOMIC DNA]</scope>
    <source>
        <strain evidence="2 3">RO10H11247</strain>
    </source>
</reference>
<sequence length="537" mass="61635">MALPPPVLHRPQAGLMMRMIVLTKKLMSGDDGTGIQHHFISLGFTTPAQVLSWTDPYLCQISGLVNFIFLSPTRDFFTLLDINSHQVFFISEYADIIDGMLLANLSFHCHRLFVCDFHSLSQKAKLRIGGFTLAFFDSNSSSIIFQQLNCSLKLATQTAQQKGGAMGIFVLSISDEPHKNFQCNLIVIPIYDFEIKTSENKFKNNEIGIRSTQAKRNANQPEGEDKVKKQVEDKWKKRKRYKWPMALFYHDQLSFTSVCGAKELIPLMRKSPSLQTTVSNLFAYKRLSRHTNSHHCLIKKRSNTEIHVLQKNPLSVYRFIFNVLPRLSSLIKKSFLTLTKSLLEHLQCPQHELTMALRNGEGARQEINSETGKGVSSTARLVVTFLFRLMTSWPFDVFLIHSRLDCRAQNDVGVQTIMEVMKTRSLVIISRLKLEYLNETHELGRFPDGKRADDRRKANQNQNGMSKLTVTNEIQQRIKVIECCDMVEWWLVEEKSNPGRNVPSKLESVPKEWESIQCDTAVLFFCRKSRMTKNCFP</sequence>
<protein>
    <submittedName>
        <fullName evidence="2">Uncharacterized protein</fullName>
    </submittedName>
</protein>
<dbReference type="VEuPathDB" id="FungiDB:VP01_605g2"/>
<name>A0A0L6UI23_9BASI</name>
<feature type="compositionally biased region" description="Polar residues" evidence="1">
    <location>
        <begin position="211"/>
        <end position="220"/>
    </location>
</feature>
<gene>
    <name evidence="2" type="ORF">VP01_605g2</name>
</gene>
<accession>A0A0L6UI23</accession>
<evidence type="ECO:0000256" key="1">
    <source>
        <dbReference type="SAM" id="MobiDB-lite"/>
    </source>
</evidence>
<feature type="region of interest" description="Disordered" evidence="1">
    <location>
        <begin position="211"/>
        <end position="231"/>
    </location>
</feature>
<comment type="caution">
    <text evidence="2">The sequence shown here is derived from an EMBL/GenBank/DDBJ whole genome shotgun (WGS) entry which is preliminary data.</text>
</comment>